<dbReference type="EMBL" id="CAJVPK010004442">
    <property type="protein sequence ID" value="CAG8636661.1"/>
    <property type="molecule type" value="Genomic_DNA"/>
</dbReference>
<evidence type="ECO:0000313" key="2">
    <source>
        <dbReference type="Proteomes" id="UP000789706"/>
    </source>
</evidence>
<feature type="non-terminal residue" evidence="1">
    <location>
        <position position="139"/>
    </location>
</feature>
<reference evidence="1" key="1">
    <citation type="submission" date="2021-06" db="EMBL/GenBank/DDBJ databases">
        <authorList>
            <person name="Kallberg Y."/>
            <person name="Tangrot J."/>
            <person name="Rosling A."/>
        </authorList>
    </citation>
    <scope>NUCLEOTIDE SEQUENCE</scope>
    <source>
        <strain evidence="1">AZ414A</strain>
    </source>
</reference>
<dbReference type="Proteomes" id="UP000789706">
    <property type="component" value="Unassembled WGS sequence"/>
</dbReference>
<protein>
    <submittedName>
        <fullName evidence="1">1414_t:CDS:1</fullName>
    </submittedName>
</protein>
<dbReference type="OrthoDB" id="2444796at2759"/>
<proteinExistence type="predicted"/>
<evidence type="ECO:0000313" key="1">
    <source>
        <dbReference type="EMBL" id="CAG8636661.1"/>
    </source>
</evidence>
<keyword evidence="2" id="KW-1185">Reference proteome</keyword>
<name>A0A9N9GV72_9GLOM</name>
<organism evidence="1 2">
    <name type="scientific">Diversispora eburnea</name>
    <dbReference type="NCBI Taxonomy" id="1213867"/>
    <lineage>
        <taxon>Eukaryota</taxon>
        <taxon>Fungi</taxon>
        <taxon>Fungi incertae sedis</taxon>
        <taxon>Mucoromycota</taxon>
        <taxon>Glomeromycotina</taxon>
        <taxon>Glomeromycetes</taxon>
        <taxon>Diversisporales</taxon>
        <taxon>Diversisporaceae</taxon>
        <taxon>Diversispora</taxon>
    </lineage>
</organism>
<dbReference type="AlphaFoldDB" id="A0A9N9GV72"/>
<gene>
    <name evidence="1" type="ORF">DEBURN_LOCUS10998</name>
</gene>
<sequence>EDYEEGANLAIGHLLAASAAKKIISEAIEFVNEVIREEQLSDTEKARYTAVLYFFRLLLNSKKKIEASETVAEVTRELIQSFCEKFPSKSLLNDELVSLRLATYLRSQKFKISPVMVKNYAEQQIFPQLNTESNLPTVS</sequence>
<comment type="caution">
    <text evidence="1">The sequence shown here is derived from an EMBL/GenBank/DDBJ whole genome shotgun (WGS) entry which is preliminary data.</text>
</comment>
<accession>A0A9N9GV72</accession>